<dbReference type="Gene3D" id="6.10.140.2030">
    <property type="match status" value="1"/>
</dbReference>
<dbReference type="Pfam" id="PF16741">
    <property type="entry name" value="mRNA_decap_C"/>
    <property type="match status" value="1"/>
</dbReference>
<gene>
    <name evidence="5" type="ORF">JYZ213_LOCUS22583</name>
</gene>
<feature type="domain" description="mRNA-decapping enzyme C-terminal" evidence="4">
    <location>
        <begin position="350"/>
        <end position="382"/>
    </location>
</feature>
<proteinExistence type="predicted"/>
<dbReference type="SUPFAM" id="SSF48403">
    <property type="entry name" value="Ankyrin repeat"/>
    <property type="match status" value="1"/>
</dbReference>
<dbReference type="InterPro" id="IPR002110">
    <property type="entry name" value="Ankyrin_rpt"/>
</dbReference>
<keyword evidence="2 3" id="KW-0040">ANK repeat</keyword>
<dbReference type="AlphaFoldDB" id="A0A814QQT1"/>
<dbReference type="PROSITE" id="PS50297">
    <property type="entry name" value="ANK_REP_REGION"/>
    <property type="match status" value="3"/>
</dbReference>
<keyword evidence="1" id="KW-0677">Repeat</keyword>
<evidence type="ECO:0000259" key="4">
    <source>
        <dbReference type="Pfam" id="PF16741"/>
    </source>
</evidence>
<evidence type="ECO:0000313" key="6">
    <source>
        <dbReference type="Proteomes" id="UP000663845"/>
    </source>
</evidence>
<dbReference type="InterPro" id="IPR031953">
    <property type="entry name" value="mRNA_decap_C"/>
</dbReference>
<dbReference type="Gene3D" id="1.25.40.20">
    <property type="entry name" value="Ankyrin repeat-containing domain"/>
    <property type="match status" value="2"/>
</dbReference>
<dbReference type="InterPro" id="IPR036770">
    <property type="entry name" value="Ankyrin_rpt-contain_sf"/>
</dbReference>
<organism evidence="5 6">
    <name type="scientific">Adineta steineri</name>
    <dbReference type="NCBI Taxonomy" id="433720"/>
    <lineage>
        <taxon>Eukaryota</taxon>
        <taxon>Metazoa</taxon>
        <taxon>Spiralia</taxon>
        <taxon>Gnathifera</taxon>
        <taxon>Rotifera</taxon>
        <taxon>Eurotatoria</taxon>
        <taxon>Bdelloidea</taxon>
        <taxon>Adinetida</taxon>
        <taxon>Adinetidae</taxon>
        <taxon>Adineta</taxon>
    </lineage>
</organism>
<reference evidence="5" key="1">
    <citation type="submission" date="2021-02" db="EMBL/GenBank/DDBJ databases">
        <authorList>
            <person name="Nowell W R."/>
        </authorList>
    </citation>
    <scope>NUCLEOTIDE SEQUENCE</scope>
</reference>
<feature type="repeat" description="ANK" evidence="3">
    <location>
        <begin position="8"/>
        <end position="40"/>
    </location>
</feature>
<sequence>MILLLYITGETPLLVAVKRNDEIMIQFLLDLHAHPDITDFKRQTPLIHAAKRGFIEAVQTLLNANADISILDLEEKNVLFACLSDGTFRQQECFSIIMSKRMPDINEMTALGKPLLVAACENAVIMEKICLILLKRDADVNAIDKETGKTALHAACASGSIKVVRELLQRKANVNARDLQQQTPVHAALTSNVFELLPMLSAYNARFDLADQTLNTPVHLAAKLNQGKAIKFMVQRGAIKQIFIQTITSSMLEQIDKQCLFYEVMKNDKPEIFSLHFLNEQECLRLHKFIYHCIQKLKEQESLSITTGAHQLLTPVTNSNEDPTLSLKRLLNISSQNELSLPPSEFKQSKPMNREHFQNVFLHLIQNNDEFLDIIHQACFSSSTQ</sequence>
<feature type="repeat" description="ANK" evidence="3">
    <location>
        <begin position="147"/>
        <end position="179"/>
    </location>
</feature>
<dbReference type="PROSITE" id="PS50088">
    <property type="entry name" value="ANK_REPEAT"/>
    <property type="match status" value="3"/>
</dbReference>
<protein>
    <recommendedName>
        <fullName evidence="4">mRNA-decapping enzyme C-terminal domain-containing protein</fullName>
    </recommendedName>
</protein>
<evidence type="ECO:0000256" key="1">
    <source>
        <dbReference type="ARBA" id="ARBA00022737"/>
    </source>
</evidence>
<evidence type="ECO:0000256" key="2">
    <source>
        <dbReference type="ARBA" id="ARBA00023043"/>
    </source>
</evidence>
<dbReference type="EMBL" id="CAJNOG010000257">
    <property type="protein sequence ID" value="CAF1122926.1"/>
    <property type="molecule type" value="Genomic_DNA"/>
</dbReference>
<name>A0A814QQT1_9BILA</name>
<dbReference type="Proteomes" id="UP000663845">
    <property type="component" value="Unassembled WGS sequence"/>
</dbReference>
<dbReference type="SMART" id="SM00248">
    <property type="entry name" value="ANK"/>
    <property type="match status" value="6"/>
</dbReference>
<dbReference type="PANTHER" id="PTHR24198">
    <property type="entry name" value="ANKYRIN REPEAT AND PROTEIN KINASE DOMAIN-CONTAINING PROTEIN"/>
    <property type="match status" value="1"/>
</dbReference>
<feature type="repeat" description="ANK" evidence="3">
    <location>
        <begin position="41"/>
        <end position="73"/>
    </location>
</feature>
<evidence type="ECO:0000313" key="5">
    <source>
        <dbReference type="EMBL" id="CAF1122926.1"/>
    </source>
</evidence>
<comment type="caution">
    <text evidence="5">The sequence shown here is derived from an EMBL/GenBank/DDBJ whole genome shotgun (WGS) entry which is preliminary data.</text>
</comment>
<dbReference type="PANTHER" id="PTHR24198:SF165">
    <property type="entry name" value="ANKYRIN REPEAT-CONTAINING PROTEIN-RELATED"/>
    <property type="match status" value="1"/>
</dbReference>
<accession>A0A814QQT1</accession>
<evidence type="ECO:0000256" key="3">
    <source>
        <dbReference type="PROSITE-ProRule" id="PRU00023"/>
    </source>
</evidence>
<dbReference type="Pfam" id="PF12796">
    <property type="entry name" value="Ank_2"/>
    <property type="match status" value="2"/>
</dbReference>